<evidence type="ECO:0000256" key="6">
    <source>
        <dbReference type="SAM" id="Phobius"/>
    </source>
</evidence>
<dbReference type="GO" id="GO:0004930">
    <property type="term" value="F:G protein-coupled receptor activity"/>
    <property type="evidence" value="ECO:0007669"/>
    <property type="project" value="UniProtKB-KW"/>
</dbReference>
<gene>
    <name evidence="8" type="ORF">PACLA_8A084656</name>
</gene>
<dbReference type="GO" id="GO:0005886">
    <property type="term" value="C:plasma membrane"/>
    <property type="evidence" value="ECO:0007669"/>
    <property type="project" value="TreeGrafter"/>
</dbReference>
<evidence type="ECO:0000256" key="3">
    <source>
        <dbReference type="ARBA" id="ARBA00023170"/>
    </source>
</evidence>
<dbReference type="Proteomes" id="UP001152795">
    <property type="component" value="Unassembled WGS sequence"/>
</dbReference>
<evidence type="ECO:0000313" key="8">
    <source>
        <dbReference type="EMBL" id="CAB3980911.1"/>
    </source>
</evidence>
<keyword evidence="6" id="KW-0812">Transmembrane</keyword>
<comment type="subcellular location">
    <subcellularLocation>
        <location evidence="1">Membrane</location>
        <topology evidence="1">Multi-pass membrane protein</topology>
    </subcellularLocation>
</comment>
<evidence type="ECO:0000256" key="4">
    <source>
        <dbReference type="ARBA" id="ARBA00023224"/>
    </source>
</evidence>
<feature type="transmembrane region" description="Helical" evidence="6">
    <location>
        <begin position="234"/>
        <end position="251"/>
    </location>
</feature>
<keyword evidence="3" id="KW-0675">Receptor</keyword>
<keyword evidence="7" id="KW-0732">Signal</keyword>
<feature type="compositionally biased region" description="Basic and acidic residues" evidence="5">
    <location>
        <begin position="120"/>
        <end position="177"/>
    </location>
</feature>
<evidence type="ECO:0000256" key="2">
    <source>
        <dbReference type="ARBA" id="ARBA00023040"/>
    </source>
</evidence>
<dbReference type="OrthoDB" id="5970460at2759"/>
<keyword evidence="8" id="KW-0378">Hydrolase</keyword>
<keyword evidence="6" id="KW-0472">Membrane</keyword>
<feature type="chain" id="PRO_5043703011" evidence="7">
    <location>
        <begin position="20"/>
        <end position="310"/>
    </location>
</feature>
<dbReference type="PANTHER" id="PTHR24248">
    <property type="entry name" value="ADRENERGIC RECEPTOR-RELATED G-PROTEIN COUPLED RECEPTOR"/>
    <property type="match status" value="1"/>
</dbReference>
<evidence type="ECO:0000256" key="7">
    <source>
        <dbReference type="SAM" id="SignalP"/>
    </source>
</evidence>
<keyword evidence="9" id="KW-1185">Reference proteome</keyword>
<keyword evidence="8" id="KW-0540">Nuclease</keyword>
<dbReference type="Gene3D" id="1.20.1070.10">
    <property type="entry name" value="Rhodopsin 7-helix transmembrane proteins"/>
    <property type="match status" value="1"/>
</dbReference>
<feature type="region of interest" description="Disordered" evidence="5">
    <location>
        <begin position="120"/>
        <end position="225"/>
    </location>
</feature>
<evidence type="ECO:0000256" key="1">
    <source>
        <dbReference type="ARBA" id="ARBA00004141"/>
    </source>
</evidence>
<feature type="transmembrane region" description="Helical" evidence="6">
    <location>
        <begin position="271"/>
        <end position="293"/>
    </location>
</feature>
<protein>
    <submittedName>
        <fullName evidence="8">Uma2 family endonuclease</fullName>
    </submittedName>
</protein>
<dbReference type="GO" id="GO:0004519">
    <property type="term" value="F:endonuclease activity"/>
    <property type="evidence" value="ECO:0007669"/>
    <property type="project" value="UniProtKB-KW"/>
</dbReference>
<feature type="transmembrane region" description="Helical" evidence="6">
    <location>
        <begin position="32"/>
        <end position="54"/>
    </location>
</feature>
<feature type="compositionally biased region" description="Basic and acidic residues" evidence="5">
    <location>
        <begin position="199"/>
        <end position="217"/>
    </location>
</feature>
<evidence type="ECO:0000256" key="5">
    <source>
        <dbReference type="SAM" id="MobiDB-lite"/>
    </source>
</evidence>
<organism evidence="8 9">
    <name type="scientific">Paramuricea clavata</name>
    <name type="common">Red gorgonian</name>
    <name type="synonym">Violescent sea-whip</name>
    <dbReference type="NCBI Taxonomy" id="317549"/>
    <lineage>
        <taxon>Eukaryota</taxon>
        <taxon>Metazoa</taxon>
        <taxon>Cnidaria</taxon>
        <taxon>Anthozoa</taxon>
        <taxon>Octocorallia</taxon>
        <taxon>Malacalcyonacea</taxon>
        <taxon>Plexauridae</taxon>
        <taxon>Paramuricea</taxon>
    </lineage>
</organism>
<dbReference type="AlphaFoldDB" id="A0A6S7G5E5"/>
<evidence type="ECO:0000313" key="9">
    <source>
        <dbReference type="Proteomes" id="UP001152795"/>
    </source>
</evidence>
<keyword evidence="6" id="KW-1133">Transmembrane helix</keyword>
<feature type="compositionally biased region" description="Basic residues" evidence="5">
    <location>
        <begin position="63"/>
        <end position="76"/>
    </location>
</feature>
<reference evidence="8" key="1">
    <citation type="submission" date="2020-04" db="EMBL/GenBank/DDBJ databases">
        <authorList>
            <person name="Alioto T."/>
            <person name="Alioto T."/>
            <person name="Gomez Garrido J."/>
        </authorList>
    </citation>
    <scope>NUCLEOTIDE SEQUENCE</scope>
    <source>
        <strain evidence="8">A484AB</strain>
    </source>
</reference>
<keyword evidence="4" id="KW-0807">Transducer</keyword>
<dbReference type="EMBL" id="CACRXK020000335">
    <property type="protein sequence ID" value="CAB3980911.1"/>
    <property type="molecule type" value="Genomic_DNA"/>
</dbReference>
<feature type="region of interest" description="Disordered" evidence="5">
    <location>
        <begin position="63"/>
        <end position="102"/>
    </location>
</feature>
<comment type="caution">
    <text evidence="8">The sequence shown here is derived from an EMBL/GenBank/DDBJ whole genome shotgun (WGS) entry which is preliminary data.</text>
</comment>
<sequence>MAIWIAFIWFLSSVHPVKNIFIRNENYGNATKLGIALILVLFTAVLYGKTYFALRKQARSMIGKKTKFSSKQRQHAPGKSSSMEKEICTESGNREGAQNQDNIVQNGSKRAQSFMDERAENQNLRAEKRNDRSQNDCERTEIENERAKCHSERAQGLDERAESRNHRAEKLNDRAQRQSECGEIDNERAKNHNQGAQNKNDRVESQNERAQREDLSNKRPKNSQVINNTKEQKFLNTIIIIACITVATVMPRSFYGYLGGWVIPSPDKTRILNAVLVAIFCLNFAVNPFVYCLRLKRYRKTFKMIYGCQH</sequence>
<dbReference type="SUPFAM" id="SSF81321">
    <property type="entry name" value="Family A G protein-coupled receptor-like"/>
    <property type="match status" value="1"/>
</dbReference>
<keyword evidence="8" id="KW-0255">Endonuclease</keyword>
<keyword evidence="2" id="KW-0297">G-protein coupled receptor</keyword>
<accession>A0A6S7G5E5</accession>
<feature type="signal peptide" evidence="7">
    <location>
        <begin position="1"/>
        <end position="19"/>
    </location>
</feature>
<proteinExistence type="predicted"/>
<name>A0A6S7G5E5_PARCT</name>
<dbReference type="CDD" id="cd00637">
    <property type="entry name" value="7tm_classA_rhodopsin-like"/>
    <property type="match status" value="1"/>
</dbReference>